<evidence type="ECO:0000256" key="9">
    <source>
        <dbReference type="PIRSR" id="PIRSR005639-2"/>
    </source>
</evidence>
<reference evidence="10" key="1">
    <citation type="journal article" date="2020" name="mSystems">
        <title>Genome- and Community-Level Interaction Insights into Carbon Utilization and Element Cycling Functions of Hydrothermarchaeota in Hydrothermal Sediment.</title>
        <authorList>
            <person name="Zhou Z."/>
            <person name="Liu Y."/>
            <person name="Xu W."/>
            <person name="Pan J."/>
            <person name="Luo Z.H."/>
            <person name="Li M."/>
        </authorList>
    </citation>
    <scope>NUCLEOTIDE SEQUENCE [LARGE SCALE GENOMIC DNA]</scope>
    <source>
        <strain evidence="10">SpSt-289</strain>
    </source>
</reference>
<dbReference type="HAMAP" id="MF_01615">
    <property type="entry name" value="PdxT"/>
    <property type="match status" value="1"/>
</dbReference>
<comment type="function">
    <text evidence="7">Catalyzes the hydrolysis of glutamine to glutamate and ammonia as part of the biosynthesis of pyridoxal 5'-phosphate. The resulting ammonia molecule is channeled to the active site of PdxS.</text>
</comment>
<comment type="catalytic activity">
    <reaction evidence="7">
        <text>aldehydo-D-ribose 5-phosphate + D-glyceraldehyde 3-phosphate + L-glutamine = pyridoxal 5'-phosphate + L-glutamate + phosphate + 3 H2O + H(+)</text>
        <dbReference type="Rhea" id="RHEA:31507"/>
        <dbReference type="ChEBI" id="CHEBI:15377"/>
        <dbReference type="ChEBI" id="CHEBI:15378"/>
        <dbReference type="ChEBI" id="CHEBI:29985"/>
        <dbReference type="ChEBI" id="CHEBI:43474"/>
        <dbReference type="ChEBI" id="CHEBI:58273"/>
        <dbReference type="ChEBI" id="CHEBI:58359"/>
        <dbReference type="ChEBI" id="CHEBI:59776"/>
        <dbReference type="ChEBI" id="CHEBI:597326"/>
        <dbReference type="EC" id="4.3.3.6"/>
    </reaction>
</comment>
<comment type="pathway">
    <text evidence="7">Cofactor biosynthesis; pyridoxal 5'-phosphate biosynthesis.</text>
</comment>
<feature type="active site" description="Nucleophile" evidence="7 8">
    <location>
        <position position="80"/>
    </location>
</feature>
<gene>
    <name evidence="7 10" type="primary">pdxT</name>
    <name evidence="10" type="ORF">ENQ20_00490</name>
</gene>
<dbReference type="NCBIfam" id="TIGR03800">
    <property type="entry name" value="PLP_synth_Pdx2"/>
    <property type="match status" value="1"/>
</dbReference>
<evidence type="ECO:0000256" key="4">
    <source>
        <dbReference type="ARBA" id="ARBA00022962"/>
    </source>
</evidence>
<dbReference type="EC" id="4.3.3.6" evidence="7"/>
<organism evidence="10">
    <name type="scientific">Caldilinea aerophila</name>
    <dbReference type="NCBI Taxonomy" id="133453"/>
    <lineage>
        <taxon>Bacteria</taxon>
        <taxon>Bacillati</taxon>
        <taxon>Chloroflexota</taxon>
        <taxon>Caldilineae</taxon>
        <taxon>Caldilineales</taxon>
        <taxon>Caldilineaceae</taxon>
        <taxon>Caldilinea</taxon>
    </lineage>
</organism>
<feature type="active site" description="Charge relay system" evidence="7 8">
    <location>
        <position position="181"/>
    </location>
</feature>
<accession>A0A7C1FIE5</accession>
<dbReference type="Pfam" id="PF01174">
    <property type="entry name" value="SNO"/>
    <property type="match status" value="1"/>
</dbReference>
<dbReference type="PROSITE" id="PS01236">
    <property type="entry name" value="PDXT_SNO_1"/>
    <property type="match status" value="1"/>
</dbReference>
<feature type="binding site" evidence="7 9">
    <location>
        <begin position="48"/>
        <end position="50"/>
    </location>
    <ligand>
        <name>L-glutamine</name>
        <dbReference type="ChEBI" id="CHEBI:58359"/>
    </ligand>
</feature>
<dbReference type="Gene3D" id="3.40.50.880">
    <property type="match status" value="1"/>
</dbReference>
<comment type="subunit">
    <text evidence="7">In the presence of PdxS, forms a dodecamer of heterodimers. Only shows activity in the heterodimer.</text>
</comment>
<dbReference type="GO" id="GO:0036381">
    <property type="term" value="F:pyridoxal 5'-phosphate synthase (glutamine hydrolysing) activity"/>
    <property type="evidence" value="ECO:0007669"/>
    <property type="project" value="UniProtKB-UniRule"/>
</dbReference>
<keyword evidence="5 7" id="KW-0456">Lyase</keyword>
<dbReference type="GO" id="GO:0008614">
    <property type="term" value="P:pyridoxine metabolic process"/>
    <property type="evidence" value="ECO:0007669"/>
    <property type="project" value="TreeGrafter"/>
</dbReference>
<sequence>MALTIGVLALQGAFIEHETMLQRLGVQTVEVRKPEHLVGLDGLILPGGESTTMGLVAERWGLVAPLKAWVRAGKPIWGTCAGMILLAERAIGQKAGGQPLIGGLNVTVSRNYFGRQNESFETFLHVPRLGEEPVRAVFIRAPAIVEVGENVETLARLAGRGEEVVVAVQQANILATAFHPELTQDLRWHQLFIEMVEAEQRQDRLSLESAEQTS</sequence>
<dbReference type="GO" id="GO:0005829">
    <property type="term" value="C:cytosol"/>
    <property type="evidence" value="ECO:0007669"/>
    <property type="project" value="TreeGrafter"/>
</dbReference>
<dbReference type="PANTHER" id="PTHR31559:SF0">
    <property type="entry name" value="PYRIDOXAL 5'-PHOSPHATE SYNTHASE SUBUNIT SNO1-RELATED"/>
    <property type="match status" value="1"/>
</dbReference>
<dbReference type="FunFam" id="3.40.50.880:FF:000041">
    <property type="entry name" value="Glutamine amidotransferase subunit pdxT, putative"/>
    <property type="match status" value="1"/>
</dbReference>
<dbReference type="PROSITE" id="PS51273">
    <property type="entry name" value="GATASE_TYPE_1"/>
    <property type="match status" value="1"/>
</dbReference>
<evidence type="ECO:0000256" key="6">
    <source>
        <dbReference type="ARBA" id="ARBA00049534"/>
    </source>
</evidence>
<proteinExistence type="inferred from homology"/>
<dbReference type="InterPro" id="IPR002161">
    <property type="entry name" value="PdxT/SNO"/>
</dbReference>
<keyword evidence="4 7" id="KW-0315">Glutamine amidotransferase</keyword>
<name>A0A7C1FIE5_9CHLR</name>
<feature type="binding site" evidence="7 9">
    <location>
        <begin position="139"/>
        <end position="140"/>
    </location>
    <ligand>
        <name>L-glutamine</name>
        <dbReference type="ChEBI" id="CHEBI:58359"/>
    </ligand>
</feature>
<evidence type="ECO:0000256" key="8">
    <source>
        <dbReference type="PIRSR" id="PIRSR005639-1"/>
    </source>
</evidence>
<dbReference type="PIRSF" id="PIRSF005639">
    <property type="entry name" value="Glut_amidoT_SNO"/>
    <property type="match status" value="1"/>
</dbReference>
<comment type="similarity">
    <text evidence="1 7">Belongs to the glutaminase PdxT/SNO family.</text>
</comment>
<dbReference type="GO" id="GO:0042823">
    <property type="term" value="P:pyridoxal phosphate biosynthetic process"/>
    <property type="evidence" value="ECO:0007669"/>
    <property type="project" value="UniProtKB-UniRule"/>
</dbReference>
<dbReference type="AlphaFoldDB" id="A0A7C1FIE5"/>
<keyword evidence="3 7" id="KW-0663">Pyridoxal phosphate</keyword>
<dbReference type="GO" id="GO:0004359">
    <property type="term" value="F:glutaminase activity"/>
    <property type="evidence" value="ECO:0007669"/>
    <property type="project" value="UniProtKB-UniRule"/>
</dbReference>
<protein>
    <recommendedName>
        <fullName evidence="7">Pyridoxal 5'-phosphate synthase subunit PdxT</fullName>
        <ecNumber evidence="7">4.3.3.6</ecNumber>
    </recommendedName>
    <alternativeName>
        <fullName evidence="7">Pdx2</fullName>
    </alternativeName>
    <alternativeName>
        <fullName evidence="7">Pyridoxal 5'-phosphate synthase glutaminase subunit</fullName>
        <ecNumber evidence="7">3.5.1.2</ecNumber>
    </alternativeName>
</protein>
<evidence type="ECO:0000313" key="10">
    <source>
        <dbReference type="EMBL" id="HDX29953.1"/>
    </source>
</evidence>
<dbReference type="SUPFAM" id="SSF52317">
    <property type="entry name" value="Class I glutamine amidotransferase-like"/>
    <property type="match status" value="1"/>
</dbReference>
<feature type="binding site" evidence="7 9">
    <location>
        <position position="110"/>
    </location>
    <ligand>
        <name>L-glutamine</name>
        <dbReference type="ChEBI" id="CHEBI:58359"/>
    </ligand>
</feature>
<dbReference type="InterPro" id="IPR021196">
    <property type="entry name" value="PdxT/SNO_CS"/>
</dbReference>
<evidence type="ECO:0000256" key="7">
    <source>
        <dbReference type="HAMAP-Rule" id="MF_01615"/>
    </source>
</evidence>
<evidence type="ECO:0000256" key="5">
    <source>
        <dbReference type="ARBA" id="ARBA00023239"/>
    </source>
</evidence>
<dbReference type="UniPathway" id="UPA00245"/>
<dbReference type="GO" id="GO:1903600">
    <property type="term" value="C:glutaminase complex"/>
    <property type="evidence" value="ECO:0007669"/>
    <property type="project" value="TreeGrafter"/>
</dbReference>
<dbReference type="EC" id="3.5.1.2" evidence="7"/>
<comment type="caution">
    <text evidence="10">The sequence shown here is derived from an EMBL/GenBank/DDBJ whole genome shotgun (WGS) entry which is preliminary data.</text>
</comment>
<evidence type="ECO:0000256" key="2">
    <source>
        <dbReference type="ARBA" id="ARBA00022801"/>
    </source>
</evidence>
<dbReference type="EMBL" id="DSMG01000006">
    <property type="protein sequence ID" value="HDX29953.1"/>
    <property type="molecule type" value="Genomic_DNA"/>
</dbReference>
<dbReference type="InterPro" id="IPR029062">
    <property type="entry name" value="Class_I_gatase-like"/>
</dbReference>
<dbReference type="CDD" id="cd01749">
    <property type="entry name" value="GATase1_PB"/>
    <property type="match status" value="1"/>
</dbReference>
<evidence type="ECO:0000256" key="1">
    <source>
        <dbReference type="ARBA" id="ARBA00008345"/>
    </source>
</evidence>
<dbReference type="PANTHER" id="PTHR31559">
    <property type="entry name" value="PYRIDOXAL 5'-PHOSPHATE SYNTHASE SUBUNIT SNO"/>
    <property type="match status" value="1"/>
</dbReference>
<comment type="catalytic activity">
    <reaction evidence="6 7">
        <text>L-glutamine + H2O = L-glutamate + NH4(+)</text>
        <dbReference type="Rhea" id="RHEA:15889"/>
        <dbReference type="ChEBI" id="CHEBI:15377"/>
        <dbReference type="ChEBI" id="CHEBI:28938"/>
        <dbReference type="ChEBI" id="CHEBI:29985"/>
        <dbReference type="ChEBI" id="CHEBI:58359"/>
        <dbReference type="EC" id="3.5.1.2"/>
    </reaction>
</comment>
<dbReference type="PROSITE" id="PS51130">
    <property type="entry name" value="PDXT_SNO_2"/>
    <property type="match status" value="1"/>
</dbReference>
<evidence type="ECO:0000256" key="3">
    <source>
        <dbReference type="ARBA" id="ARBA00022898"/>
    </source>
</evidence>
<keyword evidence="2 7" id="KW-0378">Hydrolase</keyword>
<feature type="active site" description="Charge relay system" evidence="7 8">
    <location>
        <position position="179"/>
    </location>
</feature>
<dbReference type="GO" id="GO:0006543">
    <property type="term" value="P:L-glutamine catabolic process"/>
    <property type="evidence" value="ECO:0007669"/>
    <property type="project" value="UniProtKB-UniRule"/>
</dbReference>